<accession>A0ABS3E8E0</accession>
<protein>
    <submittedName>
        <fullName evidence="2">Toll/interleukin-1 receptor domain-containing protein</fullName>
    </submittedName>
</protein>
<dbReference type="Proteomes" id="UP000664293">
    <property type="component" value="Unassembled WGS sequence"/>
</dbReference>
<keyword evidence="2" id="KW-0675">Receptor</keyword>
<keyword evidence="3" id="KW-1185">Reference proteome</keyword>
<dbReference type="Gene3D" id="3.40.50.10140">
    <property type="entry name" value="Toll/interleukin-1 receptor homology (TIR) domain"/>
    <property type="match status" value="1"/>
</dbReference>
<proteinExistence type="predicted"/>
<dbReference type="RefSeq" id="WP_207002372.1">
    <property type="nucleotide sequence ID" value="NZ_JAEKJR010000002.1"/>
</dbReference>
<dbReference type="PROSITE" id="PS50104">
    <property type="entry name" value="TIR"/>
    <property type="match status" value="1"/>
</dbReference>
<dbReference type="EMBL" id="JAEKJR010000002">
    <property type="protein sequence ID" value="MBN8431566.1"/>
    <property type="molecule type" value="Genomic_DNA"/>
</dbReference>
<evidence type="ECO:0000313" key="3">
    <source>
        <dbReference type="Proteomes" id="UP000664293"/>
    </source>
</evidence>
<evidence type="ECO:0000313" key="2">
    <source>
        <dbReference type="EMBL" id="MBN8431566.1"/>
    </source>
</evidence>
<gene>
    <name evidence="2" type="ORF">JF535_11945</name>
</gene>
<organism evidence="2 3">
    <name type="scientific">Microbulbifer salipaludis</name>
    <dbReference type="NCBI Taxonomy" id="187980"/>
    <lineage>
        <taxon>Bacteria</taxon>
        <taxon>Pseudomonadati</taxon>
        <taxon>Pseudomonadota</taxon>
        <taxon>Gammaproteobacteria</taxon>
        <taxon>Cellvibrionales</taxon>
        <taxon>Microbulbiferaceae</taxon>
        <taxon>Microbulbifer</taxon>
    </lineage>
</organism>
<dbReference type="InterPro" id="IPR035897">
    <property type="entry name" value="Toll_tir_struct_dom_sf"/>
</dbReference>
<feature type="domain" description="TIR" evidence="1">
    <location>
        <begin position="40"/>
        <end position="178"/>
    </location>
</feature>
<dbReference type="InterPro" id="IPR000157">
    <property type="entry name" value="TIR_dom"/>
</dbReference>
<comment type="caution">
    <text evidence="2">The sequence shown here is derived from an EMBL/GenBank/DDBJ whole genome shotgun (WGS) entry which is preliminary data.</text>
</comment>
<reference evidence="2 3" key="1">
    <citation type="submission" date="2020-12" db="EMBL/GenBank/DDBJ databases">
        <title>Oil enriched cultivation method for isolating marine PHA-producing bacteria.</title>
        <authorList>
            <person name="Zheng W."/>
            <person name="Yu S."/>
            <person name="Huang Y."/>
        </authorList>
    </citation>
    <scope>NUCLEOTIDE SEQUENCE [LARGE SCALE GENOMIC DNA]</scope>
    <source>
        <strain evidence="2 3">SN0-2</strain>
    </source>
</reference>
<evidence type="ECO:0000259" key="1">
    <source>
        <dbReference type="PROSITE" id="PS50104"/>
    </source>
</evidence>
<dbReference type="SUPFAM" id="SSF52200">
    <property type="entry name" value="Toll/Interleukin receptor TIR domain"/>
    <property type="match status" value="1"/>
</dbReference>
<dbReference type="Pfam" id="PF13676">
    <property type="entry name" value="TIR_2"/>
    <property type="match status" value="1"/>
</dbReference>
<name>A0ABS3E8E0_9GAMM</name>
<sequence length="194" mass="21767">MAFFTKDEVRQAARAKVNNSYKINAKAILESEIRSATSYDSFDVFLSHSSKDAELVLGVKEILTRKGIKVYVDWQDDPQANRESVSAETAELLRARMKQSKSLIFLATDNASGSKWMPWELGYFDGFSGGSVAVLPVLDYASSSFRGQEYLGLYPTVDKGQYSNGQPETFVRKPGAWLTLDSFRKGNTSWNSYR</sequence>